<keyword evidence="1" id="KW-0805">Transcription regulation</keyword>
<sequence length="345" mass="37954">MTDPTARALQLLEALQSVPVCTVSELVERLGVDERTVRRDVARLVDLGLPVESLRGRYGGYRLAPGRRVLPLMFSSEEAVAVLVGLAGAQAASDDPDLTAQTALSKIRRALPAQDAHRVDDVLGTISRRDEQPSHVPDPAVMLTLAEAVTHRRPLEVRYRNRTGEPSRRTVHPSGVVAHARRWYLLALDPDAQQEKTFRLDRIRTARTLPGTFAPSPPADPAAGDRADPTDRLIEHFVAADYRWQVVLRLRATEDHLRAHLPSTVARLERLDPPADLEGEGEADVDGEGGLPWYRAEIHAEHLDWIPALLAVLDCTVRIDHPGELRDLVTATASRMLRAAADPGA</sequence>
<dbReference type="EMBL" id="JAGIOC010000001">
    <property type="protein sequence ID" value="MBP2408439.1"/>
    <property type="molecule type" value="Genomic_DNA"/>
</dbReference>
<dbReference type="InterPro" id="IPR011991">
    <property type="entry name" value="ArsR-like_HTH"/>
</dbReference>
<dbReference type="Pfam" id="PF08279">
    <property type="entry name" value="HTH_11"/>
    <property type="match status" value="1"/>
</dbReference>
<reference evidence="4 5" key="1">
    <citation type="submission" date="2021-03" db="EMBL/GenBank/DDBJ databases">
        <title>Sequencing the genomes of 1000 actinobacteria strains.</title>
        <authorList>
            <person name="Klenk H.-P."/>
        </authorList>
    </citation>
    <scope>NUCLEOTIDE SEQUENCE [LARGE SCALE GENOMIC DNA]</scope>
    <source>
        <strain evidence="4 5">DSM 14564</strain>
    </source>
</reference>
<evidence type="ECO:0000256" key="2">
    <source>
        <dbReference type="ARBA" id="ARBA00023163"/>
    </source>
</evidence>
<dbReference type="InterPro" id="IPR013196">
    <property type="entry name" value="HTH_11"/>
</dbReference>
<dbReference type="Pfam" id="PF13280">
    <property type="entry name" value="WYL"/>
    <property type="match status" value="1"/>
</dbReference>
<name>A0ABS4YI73_9MICO</name>
<dbReference type="InterPro" id="IPR051534">
    <property type="entry name" value="CBASS_pafABC_assoc_protein"/>
</dbReference>
<dbReference type="Proteomes" id="UP000698222">
    <property type="component" value="Unassembled WGS sequence"/>
</dbReference>
<comment type="caution">
    <text evidence="4">The sequence shown here is derived from an EMBL/GenBank/DDBJ whole genome shotgun (WGS) entry which is preliminary data.</text>
</comment>
<evidence type="ECO:0000256" key="1">
    <source>
        <dbReference type="ARBA" id="ARBA00023015"/>
    </source>
</evidence>
<evidence type="ECO:0000313" key="4">
    <source>
        <dbReference type="EMBL" id="MBP2408439.1"/>
    </source>
</evidence>
<evidence type="ECO:0000259" key="3">
    <source>
        <dbReference type="PROSITE" id="PS51000"/>
    </source>
</evidence>
<dbReference type="InterPro" id="IPR026881">
    <property type="entry name" value="WYL_dom"/>
</dbReference>
<evidence type="ECO:0000313" key="5">
    <source>
        <dbReference type="Proteomes" id="UP000698222"/>
    </source>
</evidence>
<dbReference type="RefSeq" id="WP_209888947.1">
    <property type="nucleotide sequence ID" value="NZ_BAAAJV010000029.1"/>
</dbReference>
<dbReference type="PANTHER" id="PTHR34580:SF3">
    <property type="entry name" value="PROTEIN PAFB"/>
    <property type="match status" value="1"/>
</dbReference>
<dbReference type="PIRSF" id="PIRSF016838">
    <property type="entry name" value="PafC"/>
    <property type="match status" value="1"/>
</dbReference>
<accession>A0ABS4YI73</accession>
<dbReference type="GO" id="GO:0003677">
    <property type="term" value="F:DNA binding"/>
    <property type="evidence" value="ECO:0007669"/>
    <property type="project" value="UniProtKB-KW"/>
</dbReference>
<keyword evidence="2" id="KW-0804">Transcription</keyword>
<dbReference type="PROSITE" id="PS51000">
    <property type="entry name" value="HTH_DEOR_2"/>
    <property type="match status" value="1"/>
</dbReference>
<organism evidence="4 5">
    <name type="scientific">Brachybacterium fresconis</name>
    <dbReference type="NCBI Taxonomy" id="173363"/>
    <lineage>
        <taxon>Bacteria</taxon>
        <taxon>Bacillati</taxon>
        <taxon>Actinomycetota</taxon>
        <taxon>Actinomycetes</taxon>
        <taxon>Micrococcales</taxon>
        <taxon>Dermabacteraceae</taxon>
        <taxon>Brachybacterium</taxon>
    </lineage>
</organism>
<proteinExistence type="predicted"/>
<dbReference type="InterPro" id="IPR036390">
    <property type="entry name" value="WH_DNA-bd_sf"/>
</dbReference>
<dbReference type="SUPFAM" id="SSF46785">
    <property type="entry name" value="Winged helix' DNA-binding domain"/>
    <property type="match status" value="1"/>
</dbReference>
<dbReference type="Gene3D" id="1.10.10.10">
    <property type="entry name" value="Winged helix-like DNA-binding domain superfamily/Winged helix DNA-binding domain"/>
    <property type="match status" value="1"/>
</dbReference>
<keyword evidence="4" id="KW-0238">DNA-binding</keyword>
<dbReference type="CDD" id="cd00090">
    <property type="entry name" value="HTH_ARSR"/>
    <property type="match status" value="1"/>
</dbReference>
<protein>
    <submittedName>
        <fullName evidence="4">DNA-binding transcriptional regulator YafY</fullName>
    </submittedName>
</protein>
<dbReference type="PANTHER" id="PTHR34580">
    <property type="match status" value="1"/>
</dbReference>
<dbReference type="InterPro" id="IPR028349">
    <property type="entry name" value="PafC-like"/>
</dbReference>
<dbReference type="SMART" id="SM00420">
    <property type="entry name" value="HTH_DEOR"/>
    <property type="match status" value="1"/>
</dbReference>
<feature type="domain" description="HTH deoR-type" evidence="3">
    <location>
        <begin position="4"/>
        <end position="63"/>
    </location>
</feature>
<gene>
    <name evidence="4" type="ORF">JOF44_001342</name>
</gene>
<dbReference type="InterPro" id="IPR001034">
    <property type="entry name" value="DeoR_HTH"/>
</dbReference>
<dbReference type="PROSITE" id="PS52050">
    <property type="entry name" value="WYL"/>
    <property type="match status" value="1"/>
</dbReference>
<dbReference type="InterPro" id="IPR036388">
    <property type="entry name" value="WH-like_DNA-bd_sf"/>
</dbReference>
<keyword evidence="5" id="KW-1185">Reference proteome</keyword>